<gene>
    <name evidence="2" type="ORF">SGLAU_03315</name>
</gene>
<evidence type="ECO:0000313" key="2">
    <source>
        <dbReference type="EMBL" id="AIR96691.1"/>
    </source>
</evidence>
<dbReference type="Proteomes" id="UP000029482">
    <property type="component" value="Chromosome"/>
</dbReference>
<evidence type="ECO:0000313" key="3">
    <source>
        <dbReference type="Proteomes" id="UP000029482"/>
    </source>
</evidence>
<dbReference type="STRING" id="1907.SGLAU_03315"/>
<keyword evidence="3" id="KW-1185">Reference proteome</keyword>
<dbReference type="HOGENOM" id="CLU_1676852_0_0_11"/>
<dbReference type="EMBL" id="CP009438">
    <property type="protein sequence ID" value="AIR96691.1"/>
    <property type="molecule type" value="Genomic_DNA"/>
</dbReference>
<protein>
    <submittedName>
        <fullName evidence="2">Uncharacterized protein</fullName>
    </submittedName>
</protein>
<dbReference type="KEGG" id="sgu:SGLAU_03315"/>
<feature type="compositionally biased region" description="Basic and acidic residues" evidence="1">
    <location>
        <begin position="147"/>
        <end position="157"/>
    </location>
</feature>
<name>A0A089X4B1_STRGA</name>
<evidence type="ECO:0000256" key="1">
    <source>
        <dbReference type="SAM" id="MobiDB-lite"/>
    </source>
</evidence>
<proteinExistence type="predicted"/>
<dbReference type="AlphaFoldDB" id="A0A089X4B1"/>
<accession>A0A089X4B1</accession>
<sequence length="157" mass="15532">MGPKRGRNRVPSQDGSLWGAGVLVAPAGAGPHVITRAHVVEAASLPPGDAPSAAAGRLGVGLPGSGRRSGAVPLPDGRPRITAPDGPGPGARLPDSRGRAVLAPHGETCRLPAGTGPLPLARRLPGDGRRAALAGHPRGSPAGLLADARETGRGERG</sequence>
<reference evidence="3" key="1">
    <citation type="journal article" date="2015" name="J. Biotechnol.">
        <title>Complete genome sequence of the actinobacterium Streptomyces glaucescens GLA.O (DSM 40922) consisting of a linear chromosome and one linear plasmid.</title>
        <authorList>
            <person name="Ortseifen V."/>
            <person name="Winkler A."/>
            <person name="Albersmeier A."/>
            <person name="Wendler S."/>
            <person name="Puhler A."/>
            <person name="Kalinowski J."/>
            <person name="Ruckert C."/>
        </authorList>
    </citation>
    <scope>NUCLEOTIDE SEQUENCE [LARGE SCALE GENOMIC DNA]</scope>
    <source>
        <strain evidence="3">DSM 40922 / GLA O</strain>
    </source>
</reference>
<organism evidence="2 3">
    <name type="scientific">Streptomyces glaucescens</name>
    <dbReference type="NCBI Taxonomy" id="1907"/>
    <lineage>
        <taxon>Bacteria</taxon>
        <taxon>Bacillati</taxon>
        <taxon>Actinomycetota</taxon>
        <taxon>Actinomycetes</taxon>
        <taxon>Kitasatosporales</taxon>
        <taxon>Streptomycetaceae</taxon>
        <taxon>Streptomyces</taxon>
    </lineage>
</organism>
<feature type="region of interest" description="Disordered" evidence="1">
    <location>
        <begin position="49"/>
        <end position="157"/>
    </location>
</feature>